<protein>
    <submittedName>
        <fullName evidence="2">Uncharacterized protein</fullName>
    </submittedName>
</protein>
<dbReference type="EMBL" id="CAXAMM010039117">
    <property type="protein sequence ID" value="CAK9083790.1"/>
    <property type="molecule type" value="Genomic_DNA"/>
</dbReference>
<evidence type="ECO:0000313" key="3">
    <source>
        <dbReference type="EMBL" id="CAK9083790.1"/>
    </source>
</evidence>
<feature type="compositionally biased region" description="Basic residues" evidence="1">
    <location>
        <begin position="71"/>
        <end position="84"/>
    </location>
</feature>
<feature type="region of interest" description="Disordered" evidence="1">
    <location>
        <begin position="71"/>
        <end position="97"/>
    </location>
</feature>
<evidence type="ECO:0000313" key="2">
    <source>
        <dbReference type="EMBL" id="CAK9083605.1"/>
    </source>
</evidence>
<organism evidence="2 4">
    <name type="scientific">Durusdinium trenchii</name>
    <dbReference type="NCBI Taxonomy" id="1381693"/>
    <lineage>
        <taxon>Eukaryota</taxon>
        <taxon>Sar</taxon>
        <taxon>Alveolata</taxon>
        <taxon>Dinophyceae</taxon>
        <taxon>Suessiales</taxon>
        <taxon>Symbiodiniaceae</taxon>
        <taxon>Durusdinium</taxon>
    </lineage>
</organism>
<dbReference type="EMBL" id="CAXAMM010039084">
    <property type="protein sequence ID" value="CAK9083605.1"/>
    <property type="molecule type" value="Genomic_DNA"/>
</dbReference>
<gene>
    <name evidence="2" type="ORF">SCF082_LOCUS39681</name>
    <name evidence="3" type="ORF">SCF082_LOCUS39759</name>
</gene>
<keyword evidence="4" id="KW-1185">Reference proteome</keyword>
<evidence type="ECO:0000313" key="4">
    <source>
        <dbReference type="Proteomes" id="UP001642464"/>
    </source>
</evidence>
<feature type="compositionally biased region" description="Polar residues" evidence="1">
    <location>
        <begin position="88"/>
        <end position="97"/>
    </location>
</feature>
<proteinExistence type="predicted"/>
<name>A0ABP0Q7X0_9DINO</name>
<evidence type="ECO:0000256" key="1">
    <source>
        <dbReference type="SAM" id="MobiDB-lite"/>
    </source>
</evidence>
<reference evidence="2 4" key="1">
    <citation type="submission" date="2024-02" db="EMBL/GenBank/DDBJ databases">
        <authorList>
            <person name="Chen Y."/>
            <person name="Shah S."/>
            <person name="Dougan E. K."/>
            <person name="Thang M."/>
            <person name="Chan C."/>
        </authorList>
    </citation>
    <scope>NUCLEOTIDE SEQUENCE [LARGE SCALE GENOMIC DNA]</scope>
</reference>
<comment type="caution">
    <text evidence="2">The sequence shown here is derived from an EMBL/GenBank/DDBJ whole genome shotgun (WGS) entry which is preliminary data.</text>
</comment>
<dbReference type="Proteomes" id="UP001642464">
    <property type="component" value="Unassembled WGS sequence"/>
</dbReference>
<accession>A0ABP0Q7X0</accession>
<sequence length="188" mass="21659">MKLARRRAPERLDMTPMQIMTQHNMRQEKERKLTASSQDLSHLAFIGAPYWSHLARGDPYGDFQRDRLRRARRERRPHRTRRYGCQRMSASSSQAPTQQLTGTFDYLKIRAPPAYLSWRHNGPCSRVPFPEVSNLAEVTGSLRRPKSEGLITLNLQPPDAGGHRSVHHTTSSVCLGLRRNSYQRTGRL</sequence>